<feature type="region of interest" description="Disordered" evidence="1">
    <location>
        <begin position="158"/>
        <end position="190"/>
    </location>
</feature>
<protein>
    <recommendedName>
        <fullName evidence="4">S-adenosyl-L-methionine-dependent methyltransferase</fullName>
    </recommendedName>
</protein>
<dbReference type="EMBL" id="JBEFKJ010000002">
    <property type="protein sequence ID" value="KAL2047630.1"/>
    <property type="molecule type" value="Genomic_DNA"/>
</dbReference>
<keyword evidence="3" id="KW-1185">Reference proteome</keyword>
<feature type="compositionally biased region" description="Polar residues" evidence="1">
    <location>
        <begin position="164"/>
        <end position="173"/>
    </location>
</feature>
<evidence type="ECO:0000256" key="1">
    <source>
        <dbReference type="SAM" id="MobiDB-lite"/>
    </source>
</evidence>
<sequence>MDFGMVLKISQPHMWGFLAGCLTTTLLPPLVRLCIRFITGDGSAKKIYGLHHAVLNIELPPRTMWMNMGYWENGSNFPSACRRLLTEVLYTADLIDRDGHRIRRHPVRIIDLGIGCGDQTVTLLKDYPSLFESYVGITIDSTQFDFAKHRLSSFNSPEHFAYGTPNTEPYQPTEQEDRSGREEEWKDSTIDETTVLQKKLEEYVSDVNGKTPKTVRIFCTDAAQPSKWSAELNEAIIPNLNAESIKTPLSKLKITGLDDGIRSTSS</sequence>
<accession>A0ABR4API3</accession>
<comment type="caution">
    <text evidence="2">The sequence shown here is derived from an EMBL/GenBank/DDBJ whole genome shotgun (WGS) entry which is preliminary data.</text>
</comment>
<dbReference type="Proteomes" id="UP001590950">
    <property type="component" value="Unassembled WGS sequence"/>
</dbReference>
<organism evidence="2 3">
    <name type="scientific">Stereocaulon virgatum</name>
    <dbReference type="NCBI Taxonomy" id="373712"/>
    <lineage>
        <taxon>Eukaryota</taxon>
        <taxon>Fungi</taxon>
        <taxon>Dikarya</taxon>
        <taxon>Ascomycota</taxon>
        <taxon>Pezizomycotina</taxon>
        <taxon>Lecanoromycetes</taxon>
        <taxon>OSLEUM clade</taxon>
        <taxon>Lecanoromycetidae</taxon>
        <taxon>Lecanorales</taxon>
        <taxon>Lecanorineae</taxon>
        <taxon>Stereocaulaceae</taxon>
        <taxon>Stereocaulon</taxon>
    </lineage>
</organism>
<reference evidence="2 3" key="1">
    <citation type="submission" date="2024-09" db="EMBL/GenBank/DDBJ databases">
        <title>Rethinking Asexuality: The Enigmatic Case of Functional Sexual Genes in Lepraria (Stereocaulaceae).</title>
        <authorList>
            <person name="Doellman M."/>
            <person name="Sun Y."/>
            <person name="Barcenas-Pena A."/>
            <person name="Lumbsch H.T."/>
            <person name="Grewe F."/>
        </authorList>
    </citation>
    <scope>NUCLEOTIDE SEQUENCE [LARGE SCALE GENOMIC DNA]</scope>
    <source>
        <strain evidence="2 3">Mercado 3170</strain>
    </source>
</reference>
<evidence type="ECO:0000313" key="2">
    <source>
        <dbReference type="EMBL" id="KAL2047630.1"/>
    </source>
</evidence>
<dbReference type="SUPFAM" id="SSF53335">
    <property type="entry name" value="S-adenosyl-L-methionine-dependent methyltransferases"/>
    <property type="match status" value="1"/>
</dbReference>
<evidence type="ECO:0008006" key="4">
    <source>
        <dbReference type="Google" id="ProtNLM"/>
    </source>
</evidence>
<dbReference type="Gene3D" id="3.40.50.150">
    <property type="entry name" value="Vaccinia Virus protein VP39"/>
    <property type="match status" value="1"/>
</dbReference>
<name>A0ABR4API3_9LECA</name>
<gene>
    <name evidence="2" type="ORF">N7G274_000672</name>
</gene>
<feature type="compositionally biased region" description="Basic and acidic residues" evidence="1">
    <location>
        <begin position="175"/>
        <end position="189"/>
    </location>
</feature>
<dbReference type="InterPro" id="IPR029063">
    <property type="entry name" value="SAM-dependent_MTases_sf"/>
</dbReference>
<proteinExistence type="predicted"/>
<evidence type="ECO:0000313" key="3">
    <source>
        <dbReference type="Proteomes" id="UP001590950"/>
    </source>
</evidence>